<reference evidence="1 2" key="1">
    <citation type="journal article" date="2009" name="Nat. Genet.">
        <title>The genome of the cucumber, Cucumis sativus L.</title>
        <authorList>
            <person name="Huang S."/>
            <person name="Li R."/>
            <person name="Zhang Z."/>
            <person name="Li L."/>
            <person name="Gu X."/>
            <person name="Fan W."/>
            <person name="Lucas W.J."/>
            <person name="Wang X."/>
            <person name="Xie B."/>
            <person name="Ni P."/>
            <person name="Ren Y."/>
            <person name="Zhu H."/>
            <person name="Li J."/>
            <person name="Lin K."/>
            <person name="Jin W."/>
            <person name="Fei Z."/>
            <person name="Li G."/>
            <person name="Staub J."/>
            <person name="Kilian A."/>
            <person name="van der Vossen E.A."/>
            <person name="Wu Y."/>
            <person name="Guo J."/>
            <person name="He J."/>
            <person name="Jia Z."/>
            <person name="Ren Y."/>
            <person name="Tian G."/>
            <person name="Lu Y."/>
            <person name="Ruan J."/>
            <person name="Qian W."/>
            <person name="Wang M."/>
            <person name="Huang Q."/>
            <person name="Li B."/>
            <person name="Xuan Z."/>
            <person name="Cao J."/>
            <person name="Asan"/>
            <person name="Wu Z."/>
            <person name="Zhang J."/>
            <person name="Cai Q."/>
            <person name="Bai Y."/>
            <person name="Zhao B."/>
            <person name="Han Y."/>
            <person name="Li Y."/>
            <person name="Li X."/>
            <person name="Wang S."/>
            <person name="Shi Q."/>
            <person name="Liu S."/>
            <person name="Cho W.K."/>
            <person name="Kim J.Y."/>
            <person name="Xu Y."/>
            <person name="Heller-Uszynska K."/>
            <person name="Miao H."/>
            <person name="Cheng Z."/>
            <person name="Zhang S."/>
            <person name="Wu J."/>
            <person name="Yang Y."/>
            <person name="Kang H."/>
            <person name="Li M."/>
            <person name="Liang H."/>
            <person name="Ren X."/>
            <person name="Shi Z."/>
            <person name="Wen M."/>
            <person name="Jian M."/>
            <person name="Yang H."/>
            <person name="Zhang G."/>
            <person name="Yang Z."/>
            <person name="Chen R."/>
            <person name="Liu S."/>
            <person name="Li J."/>
            <person name="Ma L."/>
            <person name="Liu H."/>
            <person name="Zhou Y."/>
            <person name="Zhao J."/>
            <person name="Fang X."/>
            <person name="Li G."/>
            <person name="Fang L."/>
            <person name="Li Y."/>
            <person name="Liu D."/>
            <person name="Zheng H."/>
            <person name="Zhang Y."/>
            <person name="Qin N."/>
            <person name="Li Z."/>
            <person name="Yang G."/>
            <person name="Yang S."/>
            <person name="Bolund L."/>
            <person name="Kristiansen K."/>
            <person name="Zheng H."/>
            <person name="Li S."/>
            <person name="Zhang X."/>
            <person name="Yang H."/>
            <person name="Wang J."/>
            <person name="Sun R."/>
            <person name="Zhang B."/>
            <person name="Jiang S."/>
            <person name="Wang J."/>
            <person name="Du Y."/>
            <person name="Li S."/>
        </authorList>
    </citation>
    <scope>NUCLEOTIDE SEQUENCE [LARGE SCALE GENOMIC DNA]</scope>
    <source>
        <strain evidence="2">cv. 9930</strain>
    </source>
</reference>
<gene>
    <name evidence="1" type="ORF">Csa_4G539620</name>
</gene>
<evidence type="ECO:0000313" key="1">
    <source>
        <dbReference type="EMBL" id="KGN54846.1"/>
    </source>
</evidence>
<reference evidence="1 2" key="3">
    <citation type="journal article" date="2010" name="BMC Genomics">
        <title>Transcriptome sequencing and comparative analysis of cucumber flowers with different sex types.</title>
        <authorList>
            <person name="Guo S."/>
            <person name="Zheng Y."/>
            <person name="Joung J.G."/>
            <person name="Liu S."/>
            <person name="Zhang Z."/>
            <person name="Crasta O.R."/>
            <person name="Sobral B.W."/>
            <person name="Xu Y."/>
            <person name="Huang S."/>
            <person name="Fei Z."/>
        </authorList>
    </citation>
    <scope>NUCLEOTIDE SEQUENCE [LARGE SCALE GENOMIC DNA]</scope>
    <source>
        <strain evidence="2">cv. 9930</strain>
    </source>
</reference>
<organism evidence="1 2">
    <name type="scientific">Cucumis sativus</name>
    <name type="common">Cucumber</name>
    <dbReference type="NCBI Taxonomy" id="3659"/>
    <lineage>
        <taxon>Eukaryota</taxon>
        <taxon>Viridiplantae</taxon>
        <taxon>Streptophyta</taxon>
        <taxon>Embryophyta</taxon>
        <taxon>Tracheophyta</taxon>
        <taxon>Spermatophyta</taxon>
        <taxon>Magnoliopsida</taxon>
        <taxon>eudicotyledons</taxon>
        <taxon>Gunneridae</taxon>
        <taxon>Pentapetalae</taxon>
        <taxon>rosids</taxon>
        <taxon>fabids</taxon>
        <taxon>Cucurbitales</taxon>
        <taxon>Cucurbitaceae</taxon>
        <taxon>Benincaseae</taxon>
        <taxon>Cucumis</taxon>
    </lineage>
</organism>
<sequence>MKPQRIPIHHNFLNKTIPSPNFSKCFKLPASCVGTNLSLASVVSSRTPADFDFGLMLGSVLRDGRRGDDDIGRVSLEIKEMEEEGTKEEMRDE</sequence>
<reference evidence="1 2" key="2">
    <citation type="journal article" date="2009" name="PLoS ONE">
        <title>An integrated genetic and cytogenetic map of the cucumber genome.</title>
        <authorList>
            <person name="Ren Y."/>
            <person name="Zhang Z."/>
            <person name="Liu J."/>
            <person name="Staub J.E."/>
            <person name="Han Y."/>
            <person name="Cheng Z."/>
            <person name="Li X."/>
            <person name="Lu J."/>
            <person name="Miao H."/>
            <person name="Kang H."/>
            <person name="Xie B."/>
            <person name="Gu X."/>
            <person name="Wang X."/>
            <person name="Du Y."/>
            <person name="Jin W."/>
            <person name="Huang S."/>
        </authorList>
    </citation>
    <scope>NUCLEOTIDE SEQUENCE [LARGE SCALE GENOMIC DNA]</scope>
    <source>
        <strain evidence="2">cv. 9930</strain>
    </source>
</reference>
<keyword evidence="2" id="KW-1185">Reference proteome</keyword>
<dbReference type="EMBL" id="CM002925">
    <property type="protein sequence ID" value="KGN54846.1"/>
    <property type="molecule type" value="Genomic_DNA"/>
</dbReference>
<accession>A0A0A0L3Y6</accession>
<reference evidence="1 2" key="4">
    <citation type="journal article" date="2011" name="BMC Genomics">
        <title>RNA-Seq improves annotation of protein-coding genes in the cucumber genome.</title>
        <authorList>
            <person name="Li Z."/>
            <person name="Zhang Z."/>
            <person name="Yan P."/>
            <person name="Huang S."/>
            <person name="Fei Z."/>
            <person name="Lin K."/>
        </authorList>
    </citation>
    <scope>NUCLEOTIDE SEQUENCE [LARGE SCALE GENOMIC DNA]</scope>
    <source>
        <strain evidence="2">cv. 9930</strain>
    </source>
</reference>
<name>A0A0A0L3Y6_CUCSA</name>
<dbReference type="AlphaFoldDB" id="A0A0A0L3Y6"/>
<protein>
    <submittedName>
        <fullName evidence="1">Uncharacterized protein</fullName>
    </submittedName>
</protein>
<evidence type="ECO:0000313" key="2">
    <source>
        <dbReference type="Proteomes" id="UP000029981"/>
    </source>
</evidence>
<dbReference type="Gramene" id="KGN54846">
    <property type="protein sequence ID" value="KGN54846"/>
    <property type="gene ID" value="Csa_4G539620"/>
</dbReference>
<dbReference type="Proteomes" id="UP000029981">
    <property type="component" value="Chromosome 4"/>
</dbReference>
<proteinExistence type="predicted"/>